<name>A0A2V1H0T5_9GAMM</name>
<feature type="transmembrane region" description="Helical" evidence="2">
    <location>
        <begin position="322"/>
        <end position="345"/>
    </location>
</feature>
<dbReference type="OrthoDB" id="9767863at2"/>
<feature type="transmembrane region" description="Helical" evidence="2">
    <location>
        <begin position="122"/>
        <end position="138"/>
    </location>
</feature>
<dbReference type="PANTHER" id="PTHR11161">
    <property type="entry name" value="O-ACYLTRANSFERASE"/>
    <property type="match status" value="1"/>
</dbReference>
<feature type="region of interest" description="Disordered" evidence="1">
    <location>
        <begin position="446"/>
        <end position="470"/>
    </location>
</feature>
<gene>
    <name evidence="4" type="ORF">DC094_11695</name>
</gene>
<dbReference type="InterPro" id="IPR052728">
    <property type="entry name" value="O2_lipid_transport_reg"/>
</dbReference>
<feature type="transmembrane region" description="Helical" evidence="2">
    <location>
        <begin position="37"/>
        <end position="57"/>
    </location>
</feature>
<dbReference type="GO" id="GO:0016747">
    <property type="term" value="F:acyltransferase activity, transferring groups other than amino-acyl groups"/>
    <property type="evidence" value="ECO:0007669"/>
    <property type="project" value="InterPro"/>
</dbReference>
<keyword evidence="2" id="KW-1133">Transmembrane helix</keyword>
<sequence>MFRRILSAWSLRRNLKSIFVRPHATYQSLDGIRAISMFWVVFAHVLMGVDILCKNGFCQASDAMSWIDNMPVSLWFVWHGFKVLDTFFVLSGFLIGSLLFFEEKKKGSINLKRFYWRRYLRLMPVYGFVILLFVWLGIEEPTQPYIWANIFYVNNFLEYKQMFMNWTWSLAVEEQFYLLLPLLLIGFFFKSKHKISLIVGMFVLSFIIRLGILLANPDVASISFTNQLFHGQPGYSPRYFEVIYDNIYSRYGPFCVGVLAAWLYIQKPQQLEHFFKQRWVLSSSLFLLSTAFLVAICWFPLFKSDFELTGWLKIAYETSHHNLWAMAIGYSMLAFMFPVGLARIFNWFLSWKIWYPVAQLSYSTYLLHVPIIIGAYQLVAINRHPELLAIFKESGMPGIMSAGILNRLTMADIGWVFAVTVLVSFALGMVCYLLIEKPLMNLRPQEKKKPQHTLEVGAEKEWKKTHKPAA</sequence>
<dbReference type="PANTHER" id="PTHR11161:SF12">
    <property type="entry name" value="ACYLTRANSFERASE 3 DOMAIN-CONTAINING PROTEIN-RELATED"/>
    <property type="match status" value="1"/>
</dbReference>
<dbReference type="Pfam" id="PF01757">
    <property type="entry name" value="Acyl_transf_3"/>
    <property type="match status" value="1"/>
</dbReference>
<keyword evidence="2" id="KW-0812">Transmembrane</keyword>
<organism evidence="4 5">
    <name type="scientific">Pelagibaculum spongiae</name>
    <dbReference type="NCBI Taxonomy" id="2080658"/>
    <lineage>
        <taxon>Bacteria</taxon>
        <taxon>Pseudomonadati</taxon>
        <taxon>Pseudomonadota</taxon>
        <taxon>Gammaproteobacteria</taxon>
        <taxon>Oceanospirillales</taxon>
        <taxon>Pelagibaculum</taxon>
    </lineage>
</organism>
<accession>A0A2V1H0T5</accession>
<feature type="transmembrane region" description="Helical" evidence="2">
    <location>
        <begin position="195"/>
        <end position="215"/>
    </location>
</feature>
<keyword evidence="5" id="KW-1185">Reference proteome</keyword>
<dbReference type="RefSeq" id="WP_116687294.1">
    <property type="nucleotide sequence ID" value="NZ_CAWNYD010000004.1"/>
</dbReference>
<feature type="transmembrane region" description="Helical" evidence="2">
    <location>
        <begin position="247"/>
        <end position="265"/>
    </location>
</feature>
<dbReference type="InterPro" id="IPR002656">
    <property type="entry name" value="Acyl_transf_3_dom"/>
</dbReference>
<evidence type="ECO:0000256" key="1">
    <source>
        <dbReference type="SAM" id="MobiDB-lite"/>
    </source>
</evidence>
<evidence type="ECO:0000313" key="5">
    <source>
        <dbReference type="Proteomes" id="UP000244906"/>
    </source>
</evidence>
<feature type="transmembrane region" description="Helical" evidence="2">
    <location>
        <begin position="357"/>
        <end position="379"/>
    </location>
</feature>
<comment type="caution">
    <text evidence="4">The sequence shown here is derived from an EMBL/GenBank/DDBJ whole genome shotgun (WGS) entry which is preliminary data.</text>
</comment>
<feature type="domain" description="Acyltransferase 3" evidence="3">
    <location>
        <begin position="27"/>
        <end position="427"/>
    </location>
</feature>
<feature type="transmembrane region" description="Helical" evidence="2">
    <location>
        <begin position="285"/>
        <end position="302"/>
    </location>
</feature>
<feature type="transmembrane region" description="Helical" evidence="2">
    <location>
        <begin position="77"/>
        <end position="101"/>
    </location>
</feature>
<evidence type="ECO:0000256" key="2">
    <source>
        <dbReference type="SAM" id="Phobius"/>
    </source>
</evidence>
<keyword evidence="2" id="KW-0472">Membrane</keyword>
<evidence type="ECO:0000313" key="4">
    <source>
        <dbReference type="EMBL" id="PVZ68909.1"/>
    </source>
</evidence>
<protein>
    <recommendedName>
        <fullName evidence="3">Acyltransferase 3 domain-containing protein</fullName>
    </recommendedName>
</protein>
<feature type="transmembrane region" description="Helical" evidence="2">
    <location>
        <begin position="166"/>
        <end position="188"/>
    </location>
</feature>
<feature type="transmembrane region" description="Helical" evidence="2">
    <location>
        <begin position="413"/>
        <end position="435"/>
    </location>
</feature>
<dbReference type="Proteomes" id="UP000244906">
    <property type="component" value="Unassembled WGS sequence"/>
</dbReference>
<proteinExistence type="predicted"/>
<dbReference type="EMBL" id="QDDL01000004">
    <property type="protein sequence ID" value="PVZ68909.1"/>
    <property type="molecule type" value="Genomic_DNA"/>
</dbReference>
<dbReference type="AlphaFoldDB" id="A0A2V1H0T5"/>
<reference evidence="4 5" key="1">
    <citation type="submission" date="2018-04" db="EMBL/GenBank/DDBJ databases">
        <title>Thalassorhabdus spongiae gen. nov., sp. nov., isolated from a marine sponge in South-West Iceland.</title>
        <authorList>
            <person name="Knobloch S."/>
            <person name="Daussin A."/>
            <person name="Johannsson R."/>
            <person name="Marteinsson V.T."/>
        </authorList>
    </citation>
    <scope>NUCLEOTIDE SEQUENCE [LARGE SCALE GENOMIC DNA]</scope>
    <source>
        <strain evidence="4 5">Hp12</strain>
    </source>
</reference>
<evidence type="ECO:0000259" key="3">
    <source>
        <dbReference type="Pfam" id="PF01757"/>
    </source>
</evidence>